<reference evidence="2" key="3">
    <citation type="journal article" date="2017" name="Nature">
        <title>Genome sequence of the progenitor of the wheat D genome Aegilops tauschii.</title>
        <authorList>
            <person name="Luo M.C."/>
            <person name="Gu Y.Q."/>
            <person name="Puiu D."/>
            <person name="Wang H."/>
            <person name="Twardziok S.O."/>
            <person name="Deal K.R."/>
            <person name="Huo N."/>
            <person name="Zhu T."/>
            <person name="Wang L."/>
            <person name="Wang Y."/>
            <person name="McGuire P.E."/>
            <person name="Liu S."/>
            <person name="Long H."/>
            <person name="Ramasamy R.K."/>
            <person name="Rodriguez J.C."/>
            <person name="Van S.L."/>
            <person name="Yuan L."/>
            <person name="Wang Z."/>
            <person name="Xia Z."/>
            <person name="Xiao L."/>
            <person name="Anderson O.D."/>
            <person name="Ouyang S."/>
            <person name="Liang Y."/>
            <person name="Zimin A.V."/>
            <person name="Pertea G."/>
            <person name="Qi P."/>
            <person name="Bennetzen J.L."/>
            <person name="Dai X."/>
            <person name="Dawson M.W."/>
            <person name="Muller H.G."/>
            <person name="Kugler K."/>
            <person name="Rivarola-Duarte L."/>
            <person name="Spannagl M."/>
            <person name="Mayer K.F.X."/>
            <person name="Lu F.H."/>
            <person name="Bevan M.W."/>
            <person name="Leroy P."/>
            <person name="Li P."/>
            <person name="You F.M."/>
            <person name="Sun Q."/>
            <person name="Liu Z."/>
            <person name="Lyons E."/>
            <person name="Wicker T."/>
            <person name="Salzberg S.L."/>
            <person name="Devos K.M."/>
            <person name="Dvorak J."/>
        </authorList>
    </citation>
    <scope>NUCLEOTIDE SEQUENCE [LARGE SCALE GENOMIC DNA]</scope>
    <source>
        <strain evidence="2">cv. AL8/78</strain>
    </source>
</reference>
<evidence type="ECO:0000256" key="1">
    <source>
        <dbReference type="SAM" id="MobiDB-lite"/>
    </source>
</evidence>
<dbReference type="EnsemblPlants" id="AET5Gv20495400.2">
    <property type="protein sequence ID" value="AET5Gv20495400.2"/>
    <property type="gene ID" value="AET5Gv20495400"/>
</dbReference>
<dbReference type="EnsemblPlants" id="AET5Gv20495400.12">
    <property type="protein sequence ID" value="AET5Gv20495400.12"/>
    <property type="gene ID" value="AET5Gv20495400"/>
</dbReference>
<dbReference type="AlphaFoldDB" id="A0A453KRR6"/>
<dbReference type="Proteomes" id="UP000015105">
    <property type="component" value="Chromosome 5D"/>
</dbReference>
<keyword evidence="3" id="KW-1185">Reference proteome</keyword>
<dbReference type="Gramene" id="AET5Gv20495400.11">
    <property type="protein sequence ID" value="AET5Gv20495400.11"/>
    <property type="gene ID" value="AET5Gv20495400"/>
</dbReference>
<reference evidence="2" key="5">
    <citation type="journal article" date="2021" name="G3 (Bethesda)">
        <title>Aegilops tauschii genome assembly Aet v5.0 features greater sequence contiguity and improved annotation.</title>
        <authorList>
            <person name="Wang L."/>
            <person name="Zhu T."/>
            <person name="Rodriguez J.C."/>
            <person name="Deal K.R."/>
            <person name="Dubcovsky J."/>
            <person name="McGuire P.E."/>
            <person name="Lux T."/>
            <person name="Spannagl M."/>
            <person name="Mayer K.F.X."/>
            <person name="Baldrich P."/>
            <person name="Meyers B.C."/>
            <person name="Huo N."/>
            <person name="Gu Y.Q."/>
            <person name="Zhou H."/>
            <person name="Devos K.M."/>
            <person name="Bennetzen J.L."/>
            <person name="Unver T."/>
            <person name="Budak H."/>
            <person name="Gulick P.J."/>
            <person name="Galiba G."/>
            <person name="Kalapos B."/>
            <person name="Nelson D.R."/>
            <person name="Li P."/>
            <person name="You F.M."/>
            <person name="Luo M.C."/>
            <person name="Dvorak J."/>
        </authorList>
    </citation>
    <scope>NUCLEOTIDE SEQUENCE [LARGE SCALE GENOMIC DNA]</scope>
    <source>
        <strain evidence="2">cv. AL8/78</strain>
    </source>
</reference>
<reference evidence="2" key="4">
    <citation type="submission" date="2019-03" db="UniProtKB">
        <authorList>
            <consortium name="EnsemblPlants"/>
        </authorList>
    </citation>
    <scope>IDENTIFICATION</scope>
</reference>
<name>A0A453KRR6_AEGTS</name>
<evidence type="ECO:0000313" key="2">
    <source>
        <dbReference type="EnsemblPlants" id="AET5Gv20495400.12"/>
    </source>
</evidence>
<dbReference type="EnsemblPlants" id="AET5Gv20495400.11">
    <property type="protein sequence ID" value="AET5Gv20495400.11"/>
    <property type="gene ID" value="AET5Gv20495400"/>
</dbReference>
<evidence type="ECO:0000313" key="3">
    <source>
        <dbReference type="Proteomes" id="UP000015105"/>
    </source>
</evidence>
<organism evidence="2 3">
    <name type="scientific">Aegilops tauschii subsp. strangulata</name>
    <name type="common">Goatgrass</name>
    <dbReference type="NCBI Taxonomy" id="200361"/>
    <lineage>
        <taxon>Eukaryota</taxon>
        <taxon>Viridiplantae</taxon>
        <taxon>Streptophyta</taxon>
        <taxon>Embryophyta</taxon>
        <taxon>Tracheophyta</taxon>
        <taxon>Spermatophyta</taxon>
        <taxon>Magnoliopsida</taxon>
        <taxon>Liliopsida</taxon>
        <taxon>Poales</taxon>
        <taxon>Poaceae</taxon>
        <taxon>BOP clade</taxon>
        <taxon>Pooideae</taxon>
        <taxon>Triticodae</taxon>
        <taxon>Triticeae</taxon>
        <taxon>Triticinae</taxon>
        <taxon>Aegilops</taxon>
    </lineage>
</organism>
<dbReference type="Gramene" id="AET5Gv20495400.2">
    <property type="protein sequence ID" value="AET5Gv20495400.2"/>
    <property type="gene ID" value="AET5Gv20495400"/>
</dbReference>
<feature type="region of interest" description="Disordered" evidence="1">
    <location>
        <begin position="1"/>
        <end position="65"/>
    </location>
</feature>
<proteinExistence type="predicted"/>
<reference evidence="3" key="2">
    <citation type="journal article" date="2017" name="Nat. Plants">
        <title>The Aegilops tauschii genome reveals multiple impacts of transposons.</title>
        <authorList>
            <person name="Zhao G."/>
            <person name="Zou C."/>
            <person name="Li K."/>
            <person name="Wang K."/>
            <person name="Li T."/>
            <person name="Gao L."/>
            <person name="Zhang X."/>
            <person name="Wang H."/>
            <person name="Yang Z."/>
            <person name="Liu X."/>
            <person name="Jiang W."/>
            <person name="Mao L."/>
            <person name="Kong X."/>
            <person name="Jiao Y."/>
            <person name="Jia J."/>
        </authorList>
    </citation>
    <scope>NUCLEOTIDE SEQUENCE [LARGE SCALE GENOMIC DNA]</scope>
    <source>
        <strain evidence="3">cv. AL8/78</strain>
    </source>
</reference>
<reference evidence="3" key="1">
    <citation type="journal article" date="2014" name="Science">
        <title>Ancient hybridizations among the ancestral genomes of bread wheat.</title>
        <authorList>
            <consortium name="International Wheat Genome Sequencing Consortium,"/>
            <person name="Marcussen T."/>
            <person name="Sandve S.R."/>
            <person name="Heier L."/>
            <person name="Spannagl M."/>
            <person name="Pfeifer M."/>
            <person name="Jakobsen K.S."/>
            <person name="Wulff B.B."/>
            <person name="Steuernagel B."/>
            <person name="Mayer K.F."/>
            <person name="Olsen O.A."/>
        </authorList>
    </citation>
    <scope>NUCLEOTIDE SEQUENCE [LARGE SCALE GENOMIC DNA]</scope>
    <source>
        <strain evidence="3">cv. AL8/78</strain>
    </source>
</reference>
<protein>
    <submittedName>
        <fullName evidence="2">Uncharacterized protein</fullName>
    </submittedName>
</protein>
<dbReference type="Gramene" id="AET5Gv20495400.12">
    <property type="protein sequence ID" value="AET5Gv20495400.12"/>
    <property type="gene ID" value="AET5Gv20495400"/>
</dbReference>
<sequence>RRNPHRHIRTPQVPHPPPDCPNATCKPWGPPPRCIAGPSPRATASLTRTPRHGSQLAPRRPWPPHPPMLQIQPSLTSSTSVIRQGRGRGSIYLPACTVSVYPRARVLVRSGDDQKEEEEIHGWGYIQRPRHHPDVVLEARIHCLLNLC</sequence>
<accession>A0A453KRR6</accession>